<dbReference type="HOGENOM" id="CLU_2033751_0_0_9"/>
<proteinExistence type="predicted"/>
<accession>D4S2V4</accession>
<protein>
    <submittedName>
        <fullName evidence="2">Uncharacterized protein</fullName>
    </submittedName>
</protein>
<dbReference type="AlphaFoldDB" id="D4S2V4"/>
<evidence type="ECO:0000256" key="1">
    <source>
        <dbReference type="SAM" id="MobiDB-lite"/>
    </source>
</evidence>
<keyword evidence="3" id="KW-1185">Reference proteome</keyword>
<dbReference type="EMBL" id="ABWN01000040">
    <property type="protein sequence ID" value="EFF67559.1"/>
    <property type="molecule type" value="Genomic_DNA"/>
</dbReference>
<organism evidence="2 3">
    <name type="scientific">Eshraghiella crossota DSM 2876</name>
    <dbReference type="NCBI Taxonomy" id="511680"/>
    <lineage>
        <taxon>Bacteria</taxon>
        <taxon>Bacillati</taxon>
        <taxon>Bacillota</taxon>
        <taxon>Clostridia</taxon>
        <taxon>Lachnospirales</taxon>
        <taxon>Lachnospiraceae</taxon>
        <taxon>Eshraghiella</taxon>
    </lineage>
</organism>
<evidence type="ECO:0000313" key="3">
    <source>
        <dbReference type="Proteomes" id="UP000006238"/>
    </source>
</evidence>
<name>D4S2V4_9FIRM</name>
<comment type="caution">
    <text evidence="2">The sequence shown here is derived from an EMBL/GenBank/DDBJ whole genome shotgun (WGS) entry which is preliminary data.</text>
</comment>
<reference evidence="2 3" key="1">
    <citation type="submission" date="2010-02" db="EMBL/GenBank/DDBJ databases">
        <authorList>
            <person name="Weinstock G."/>
            <person name="Sodergren E."/>
            <person name="Clifton S."/>
            <person name="Fulton L."/>
            <person name="Fulton B."/>
            <person name="Courtney L."/>
            <person name="Fronick C."/>
            <person name="Harrison M."/>
            <person name="Strong C."/>
            <person name="Farmer C."/>
            <person name="Delahaunty K."/>
            <person name="Markovic C."/>
            <person name="Hall O."/>
            <person name="Minx P."/>
            <person name="Tomlinson C."/>
            <person name="Mitreva M."/>
            <person name="Nelson J."/>
            <person name="Hou S."/>
            <person name="Wollam A."/>
            <person name="Pepin K.H."/>
            <person name="Johnson M."/>
            <person name="Bhonagiri V."/>
            <person name="Zhang X."/>
            <person name="Suruliraj S."/>
            <person name="Warren W."/>
            <person name="Chinwalla A."/>
            <person name="Mardis E.R."/>
            <person name="Wilson R.K."/>
        </authorList>
    </citation>
    <scope>NUCLEOTIDE SEQUENCE [LARGE SCALE GENOMIC DNA]</scope>
    <source>
        <strain evidence="2 3">DSM 2876</strain>
    </source>
</reference>
<feature type="region of interest" description="Disordered" evidence="1">
    <location>
        <begin position="66"/>
        <end position="89"/>
    </location>
</feature>
<sequence length="121" mass="13802">MLYTVRKEAWSMRVSGYEYLHNSVPDFNTSEKIDAATPSAERVDDIHKEEKAVTIDFSGSERLHSREAFTSGNFPGTEFSTEDEPAGNTVQEGNSILNQYRFFVRSNHYEGSEGVVRRIFK</sequence>
<dbReference type="STRING" id="45851.BHV86_05655"/>
<dbReference type="Proteomes" id="UP000006238">
    <property type="component" value="Unassembled WGS sequence"/>
</dbReference>
<gene>
    <name evidence="2" type="ORF">BUTYVIB_02427</name>
</gene>
<evidence type="ECO:0000313" key="2">
    <source>
        <dbReference type="EMBL" id="EFF67559.1"/>
    </source>
</evidence>